<feature type="transmembrane region" description="Helical" evidence="5">
    <location>
        <begin position="218"/>
        <end position="234"/>
    </location>
</feature>
<dbReference type="RefSeq" id="WP_129561275.1">
    <property type="nucleotide sequence ID" value="NZ_CADIKL010000001.1"/>
</dbReference>
<dbReference type="SUPFAM" id="SSF103481">
    <property type="entry name" value="Multidrug resistance efflux transporter EmrE"/>
    <property type="match status" value="2"/>
</dbReference>
<dbReference type="GO" id="GO:0016020">
    <property type="term" value="C:membrane"/>
    <property type="evidence" value="ECO:0007669"/>
    <property type="project" value="UniProtKB-SubCell"/>
</dbReference>
<feature type="transmembrane region" description="Helical" evidence="5">
    <location>
        <begin position="61"/>
        <end position="82"/>
    </location>
</feature>
<comment type="subcellular location">
    <subcellularLocation>
        <location evidence="1">Membrane</location>
        <topology evidence="1">Multi-pass membrane protein</topology>
    </subcellularLocation>
</comment>
<evidence type="ECO:0000313" key="7">
    <source>
        <dbReference type="EMBL" id="CAB3775831.1"/>
    </source>
</evidence>
<protein>
    <submittedName>
        <fullName evidence="7">Putative amino-acid metabolite efflux pump</fullName>
    </submittedName>
</protein>
<organism evidence="7 8">
    <name type="scientific">Paraburkholderia caffeinitolerans</name>
    <dbReference type="NCBI Taxonomy" id="1723730"/>
    <lineage>
        <taxon>Bacteria</taxon>
        <taxon>Pseudomonadati</taxon>
        <taxon>Pseudomonadota</taxon>
        <taxon>Betaproteobacteria</taxon>
        <taxon>Burkholderiales</taxon>
        <taxon>Burkholderiaceae</taxon>
        <taxon>Paraburkholderia</taxon>
    </lineage>
</organism>
<name>A0A6J5F9U7_9BURK</name>
<feature type="transmembrane region" description="Helical" evidence="5">
    <location>
        <begin position="30"/>
        <end position="49"/>
    </location>
</feature>
<feature type="transmembrane region" description="Helical" evidence="5">
    <location>
        <begin position="145"/>
        <end position="164"/>
    </location>
</feature>
<evidence type="ECO:0000256" key="3">
    <source>
        <dbReference type="ARBA" id="ARBA00022989"/>
    </source>
</evidence>
<evidence type="ECO:0000256" key="1">
    <source>
        <dbReference type="ARBA" id="ARBA00004141"/>
    </source>
</evidence>
<dbReference type="InterPro" id="IPR000620">
    <property type="entry name" value="EamA_dom"/>
</dbReference>
<keyword evidence="4 5" id="KW-0472">Membrane</keyword>
<gene>
    <name evidence="7" type="primary">eamA_1</name>
    <name evidence="7" type="ORF">LMG28688_00112</name>
</gene>
<dbReference type="PANTHER" id="PTHR32322">
    <property type="entry name" value="INNER MEMBRANE TRANSPORTER"/>
    <property type="match status" value="1"/>
</dbReference>
<evidence type="ECO:0000256" key="4">
    <source>
        <dbReference type="ARBA" id="ARBA00023136"/>
    </source>
</evidence>
<accession>A0A6J5F9U7</accession>
<reference evidence="7 8" key="1">
    <citation type="submission" date="2020-04" db="EMBL/GenBank/DDBJ databases">
        <authorList>
            <person name="De Canck E."/>
        </authorList>
    </citation>
    <scope>NUCLEOTIDE SEQUENCE [LARGE SCALE GENOMIC DNA]</scope>
    <source>
        <strain evidence="7 8">LMG 28688</strain>
    </source>
</reference>
<evidence type="ECO:0000256" key="2">
    <source>
        <dbReference type="ARBA" id="ARBA00022692"/>
    </source>
</evidence>
<dbReference type="Proteomes" id="UP000494119">
    <property type="component" value="Unassembled WGS sequence"/>
</dbReference>
<evidence type="ECO:0000313" key="8">
    <source>
        <dbReference type="Proteomes" id="UP000494119"/>
    </source>
</evidence>
<evidence type="ECO:0000256" key="5">
    <source>
        <dbReference type="SAM" id="Phobius"/>
    </source>
</evidence>
<feature type="transmembrane region" description="Helical" evidence="5">
    <location>
        <begin position="88"/>
        <end position="109"/>
    </location>
</feature>
<dbReference type="InterPro" id="IPR037185">
    <property type="entry name" value="EmrE-like"/>
</dbReference>
<sequence length="305" mass="31568">MSPKDLLSALVVVLAWGVNFVVIKVGLHGVPPLLLGALRFLLAAFPAVLFVKRPKLPLRWLLAYGATISFGQFVFLFTAMYVGMPAGLASVVLQAQAFFTLVFAAIFLGERFRAQNVIGLLIAAGGLAVIGLQSSSATAGSGAQAMTVAGFLLTLCSACMWALGNIVTKKAGKVDLVGLVVWGSLIPPLPFLALSYLIEGPQRIEAALGGIGVDSIGAIVYLAFVATILGYSLWSRLLSRYPASQVAPFSLLVPIVGLAAAALLLGERLSTAQIGGAALVMAGLAVNVFGGWIGARLASMLAARS</sequence>
<dbReference type="Pfam" id="PF00892">
    <property type="entry name" value="EamA"/>
    <property type="match status" value="2"/>
</dbReference>
<feature type="transmembrane region" description="Helical" evidence="5">
    <location>
        <begin position="116"/>
        <end position="133"/>
    </location>
</feature>
<keyword evidence="3 5" id="KW-1133">Transmembrane helix</keyword>
<feature type="transmembrane region" description="Helical" evidence="5">
    <location>
        <begin position="246"/>
        <end position="266"/>
    </location>
</feature>
<dbReference type="AlphaFoldDB" id="A0A6J5F9U7"/>
<dbReference type="PANTHER" id="PTHR32322:SF9">
    <property type="entry name" value="AMINO-ACID METABOLITE EFFLUX PUMP-RELATED"/>
    <property type="match status" value="1"/>
</dbReference>
<proteinExistence type="predicted"/>
<dbReference type="EMBL" id="CADIKL010000001">
    <property type="protein sequence ID" value="CAB3775831.1"/>
    <property type="molecule type" value="Genomic_DNA"/>
</dbReference>
<feature type="transmembrane region" description="Helical" evidence="5">
    <location>
        <begin position="176"/>
        <end position="198"/>
    </location>
</feature>
<feature type="domain" description="EamA" evidence="6">
    <location>
        <begin position="150"/>
        <end position="288"/>
    </location>
</feature>
<dbReference type="InterPro" id="IPR050638">
    <property type="entry name" value="AA-Vitamin_Transporters"/>
</dbReference>
<evidence type="ECO:0000259" key="6">
    <source>
        <dbReference type="Pfam" id="PF00892"/>
    </source>
</evidence>
<keyword evidence="8" id="KW-1185">Reference proteome</keyword>
<feature type="domain" description="EamA" evidence="6">
    <location>
        <begin position="7"/>
        <end position="131"/>
    </location>
</feature>
<keyword evidence="2 5" id="KW-0812">Transmembrane</keyword>
<feature type="transmembrane region" description="Helical" evidence="5">
    <location>
        <begin position="272"/>
        <end position="295"/>
    </location>
</feature>